<proteinExistence type="predicted"/>
<evidence type="ECO:0000313" key="2">
    <source>
        <dbReference type="Proteomes" id="UP000015106"/>
    </source>
</evidence>
<reference evidence="1" key="3">
    <citation type="submission" date="2022-06" db="UniProtKB">
        <authorList>
            <consortium name="EnsemblPlants"/>
        </authorList>
    </citation>
    <scope>IDENTIFICATION</scope>
</reference>
<dbReference type="Proteomes" id="UP000015106">
    <property type="component" value="Chromosome 4"/>
</dbReference>
<reference evidence="2" key="1">
    <citation type="journal article" date="2013" name="Nature">
        <title>Draft genome of the wheat A-genome progenitor Triticum urartu.</title>
        <authorList>
            <person name="Ling H.Q."/>
            <person name="Zhao S."/>
            <person name="Liu D."/>
            <person name="Wang J."/>
            <person name="Sun H."/>
            <person name="Zhang C."/>
            <person name="Fan H."/>
            <person name="Li D."/>
            <person name="Dong L."/>
            <person name="Tao Y."/>
            <person name="Gao C."/>
            <person name="Wu H."/>
            <person name="Li Y."/>
            <person name="Cui Y."/>
            <person name="Guo X."/>
            <person name="Zheng S."/>
            <person name="Wang B."/>
            <person name="Yu K."/>
            <person name="Liang Q."/>
            <person name="Yang W."/>
            <person name="Lou X."/>
            <person name="Chen J."/>
            <person name="Feng M."/>
            <person name="Jian J."/>
            <person name="Zhang X."/>
            <person name="Luo G."/>
            <person name="Jiang Y."/>
            <person name="Liu J."/>
            <person name="Wang Z."/>
            <person name="Sha Y."/>
            <person name="Zhang B."/>
            <person name="Wu H."/>
            <person name="Tang D."/>
            <person name="Shen Q."/>
            <person name="Xue P."/>
            <person name="Zou S."/>
            <person name="Wang X."/>
            <person name="Liu X."/>
            <person name="Wang F."/>
            <person name="Yang Y."/>
            <person name="An X."/>
            <person name="Dong Z."/>
            <person name="Zhang K."/>
            <person name="Zhang X."/>
            <person name="Luo M.C."/>
            <person name="Dvorak J."/>
            <person name="Tong Y."/>
            <person name="Wang J."/>
            <person name="Yang H."/>
            <person name="Li Z."/>
            <person name="Wang D."/>
            <person name="Zhang A."/>
            <person name="Wang J."/>
        </authorList>
    </citation>
    <scope>NUCLEOTIDE SEQUENCE</scope>
    <source>
        <strain evidence="2">cv. G1812</strain>
    </source>
</reference>
<keyword evidence="2" id="KW-1185">Reference proteome</keyword>
<accession>A0A8R7Q3T0</accession>
<protein>
    <submittedName>
        <fullName evidence="1">Uncharacterized protein</fullName>
    </submittedName>
</protein>
<dbReference type="EnsemblPlants" id="TuG1812G0400001415.01.T01">
    <property type="protein sequence ID" value="TuG1812G0400001415.01.T01"/>
    <property type="gene ID" value="TuG1812G0400001415.01"/>
</dbReference>
<name>A0A8R7Q3T0_TRIUA</name>
<evidence type="ECO:0000313" key="1">
    <source>
        <dbReference type="EnsemblPlants" id="TuG1812G0400001415.01.T01"/>
    </source>
</evidence>
<dbReference type="Gramene" id="TuG1812G0400001415.01.T01">
    <property type="protein sequence ID" value="TuG1812G0400001415.01.T01"/>
    <property type="gene ID" value="TuG1812G0400001415.01"/>
</dbReference>
<reference evidence="1" key="2">
    <citation type="submission" date="2018-03" db="EMBL/GenBank/DDBJ databases">
        <title>The Triticum urartu genome reveals the dynamic nature of wheat genome evolution.</title>
        <authorList>
            <person name="Ling H."/>
            <person name="Ma B."/>
            <person name="Shi X."/>
            <person name="Liu H."/>
            <person name="Dong L."/>
            <person name="Sun H."/>
            <person name="Cao Y."/>
            <person name="Gao Q."/>
            <person name="Zheng S."/>
            <person name="Li Y."/>
            <person name="Yu Y."/>
            <person name="Du H."/>
            <person name="Qi M."/>
            <person name="Li Y."/>
            <person name="Yu H."/>
            <person name="Cui Y."/>
            <person name="Wang N."/>
            <person name="Chen C."/>
            <person name="Wu H."/>
            <person name="Zhao Y."/>
            <person name="Zhang J."/>
            <person name="Li Y."/>
            <person name="Zhou W."/>
            <person name="Zhang B."/>
            <person name="Hu W."/>
            <person name="Eijk M."/>
            <person name="Tang J."/>
            <person name="Witsenboer H."/>
            <person name="Zhao S."/>
            <person name="Li Z."/>
            <person name="Zhang A."/>
            <person name="Wang D."/>
            <person name="Liang C."/>
        </authorList>
    </citation>
    <scope>NUCLEOTIDE SEQUENCE [LARGE SCALE GENOMIC DNA]</scope>
    <source>
        <strain evidence="1">cv. G1812</strain>
    </source>
</reference>
<sequence>MMLLQAQAEPKYSVKHTKYQLIIDFNGSHNISQTVLIKRVNTQQLAFEHKSVHYKNYRPILENIIGKKALFSALTTQSRIVELKFISAFRRER</sequence>
<dbReference type="AlphaFoldDB" id="A0A8R7Q3T0"/>
<organism evidence="1 2">
    <name type="scientific">Triticum urartu</name>
    <name type="common">Red wild einkorn</name>
    <name type="synonym">Crithodium urartu</name>
    <dbReference type="NCBI Taxonomy" id="4572"/>
    <lineage>
        <taxon>Eukaryota</taxon>
        <taxon>Viridiplantae</taxon>
        <taxon>Streptophyta</taxon>
        <taxon>Embryophyta</taxon>
        <taxon>Tracheophyta</taxon>
        <taxon>Spermatophyta</taxon>
        <taxon>Magnoliopsida</taxon>
        <taxon>Liliopsida</taxon>
        <taxon>Poales</taxon>
        <taxon>Poaceae</taxon>
        <taxon>BOP clade</taxon>
        <taxon>Pooideae</taxon>
        <taxon>Triticodae</taxon>
        <taxon>Triticeae</taxon>
        <taxon>Triticinae</taxon>
        <taxon>Triticum</taxon>
    </lineage>
</organism>